<dbReference type="GO" id="GO:0016020">
    <property type="term" value="C:membrane"/>
    <property type="evidence" value="ECO:0000318"/>
    <property type="project" value="GO_Central"/>
</dbReference>
<dbReference type="Gramene" id="KCW90799">
    <property type="protein sequence ID" value="KCW90799"/>
    <property type="gene ID" value="EUGRSUZ_A02866"/>
</dbReference>
<comment type="similarity">
    <text evidence="6">Belongs to the peptidase M48 family.</text>
</comment>
<dbReference type="CDD" id="cd07331">
    <property type="entry name" value="M48C_Oma1_like"/>
    <property type="match status" value="1"/>
</dbReference>
<evidence type="ECO:0000256" key="8">
    <source>
        <dbReference type="SAM" id="Phobius"/>
    </source>
</evidence>
<dbReference type="PANTHER" id="PTHR22726">
    <property type="entry name" value="METALLOENDOPEPTIDASE OMA1"/>
    <property type="match status" value="1"/>
</dbReference>
<comment type="cofactor">
    <cofactor evidence="6">
        <name>Zn(2+)</name>
        <dbReference type="ChEBI" id="CHEBI:29105"/>
    </cofactor>
    <text evidence="6">Binds 1 zinc ion per subunit.</text>
</comment>
<keyword evidence="3 6" id="KW-0378">Hydrolase</keyword>
<evidence type="ECO:0000256" key="7">
    <source>
        <dbReference type="SAM" id="MobiDB-lite"/>
    </source>
</evidence>
<dbReference type="InParanoid" id="A0A059DK80"/>
<dbReference type="MEROPS" id="M48.A01"/>
<keyword evidence="5 6" id="KW-0482">Metalloprotease</keyword>
<dbReference type="OrthoDB" id="7464992at2759"/>
<evidence type="ECO:0000256" key="4">
    <source>
        <dbReference type="ARBA" id="ARBA00022833"/>
    </source>
</evidence>
<protein>
    <recommendedName>
        <fullName evidence="9">Peptidase M48 domain-containing protein</fullName>
    </recommendedName>
</protein>
<dbReference type="GO" id="GO:0046872">
    <property type="term" value="F:metal ion binding"/>
    <property type="evidence" value="ECO:0007669"/>
    <property type="project" value="UniProtKB-KW"/>
</dbReference>
<keyword evidence="2" id="KW-0479">Metal-binding</keyword>
<evidence type="ECO:0000256" key="5">
    <source>
        <dbReference type="ARBA" id="ARBA00023049"/>
    </source>
</evidence>
<feature type="transmembrane region" description="Helical" evidence="8">
    <location>
        <begin position="88"/>
        <end position="105"/>
    </location>
</feature>
<dbReference type="GO" id="GO:0004222">
    <property type="term" value="F:metalloendopeptidase activity"/>
    <property type="evidence" value="ECO:0000318"/>
    <property type="project" value="GO_Central"/>
</dbReference>
<dbReference type="KEGG" id="egr:104449451"/>
<evidence type="ECO:0000256" key="2">
    <source>
        <dbReference type="ARBA" id="ARBA00022723"/>
    </source>
</evidence>
<keyword evidence="8" id="KW-0812">Transmembrane</keyword>
<sequence>MAFFNKGAKSAALHAFRNFTSKRALGAAPCPPVLRRFSRCGAISGNRPGPFPDGAKRFHSADRSQAAPQQHFKPPRGSSRWFRKPGKVLTLLVPGAFAVLYLAFLEDVPYTKRRRLVLWTRDVEGSCGEKLFDRTKASYEGKILPPTHPKSVRARLIAQDIIEALQRGVRNEQGWHDIHNASPDTFEGSESSKPTTSHLEGYNFEILVVNEPVVNASAFLGGKIVVFTGLMEHFRKDAEIATIIAHEMAHVVARHDAEKATKTVGLKIIERILRMFAKPDRVDTLSSHYLWLPLCRRLEIEADYIGLLLMASAGYDPRVAPRVYEELDKANGYAAGGDLSPHPSGKKRAQLLAQAPVLEEALALYRNSTPSNGRAYKQKLQLADKSQDLLLASSPRK</sequence>
<dbReference type="InterPro" id="IPR051156">
    <property type="entry name" value="Mito/Outer_Membr_Metalloprot"/>
</dbReference>
<keyword evidence="8" id="KW-0472">Membrane</keyword>
<dbReference type="eggNOG" id="KOG2661">
    <property type="taxonomic scope" value="Eukaryota"/>
</dbReference>
<gene>
    <name evidence="10" type="ORF">EUGRSUZ_A02866</name>
</gene>
<dbReference type="AlphaFoldDB" id="A0A059DK80"/>
<feature type="domain" description="Peptidase M48" evidence="9">
    <location>
        <begin position="200"/>
        <end position="352"/>
    </location>
</feature>
<accession>A0A059DK80</accession>
<dbReference type="EMBL" id="KK198753">
    <property type="protein sequence ID" value="KCW90799.1"/>
    <property type="molecule type" value="Genomic_DNA"/>
</dbReference>
<evidence type="ECO:0000313" key="10">
    <source>
        <dbReference type="EMBL" id="KCW90799.1"/>
    </source>
</evidence>
<organism evidence="10">
    <name type="scientific">Eucalyptus grandis</name>
    <name type="common">Flooded gum</name>
    <dbReference type="NCBI Taxonomy" id="71139"/>
    <lineage>
        <taxon>Eukaryota</taxon>
        <taxon>Viridiplantae</taxon>
        <taxon>Streptophyta</taxon>
        <taxon>Embryophyta</taxon>
        <taxon>Tracheophyta</taxon>
        <taxon>Spermatophyta</taxon>
        <taxon>Magnoliopsida</taxon>
        <taxon>eudicotyledons</taxon>
        <taxon>Gunneridae</taxon>
        <taxon>Pentapetalae</taxon>
        <taxon>rosids</taxon>
        <taxon>malvids</taxon>
        <taxon>Myrtales</taxon>
        <taxon>Myrtaceae</taxon>
        <taxon>Myrtoideae</taxon>
        <taxon>Eucalypteae</taxon>
        <taxon>Eucalyptus</taxon>
    </lineage>
</organism>
<evidence type="ECO:0000259" key="9">
    <source>
        <dbReference type="Pfam" id="PF01435"/>
    </source>
</evidence>
<evidence type="ECO:0000256" key="1">
    <source>
        <dbReference type="ARBA" id="ARBA00022670"/>
    </source>
</evidence>
<keyword evidence="8" id="KW-1133">Transmembrane helix</keyword>
<name>A0A059DK80_EUCGR</name>
<dbReference type="InterPro" id="IPR001915">
    <property type="entry name" value="Peptidase_M48"/>
</dbReference>
<dbReference type="GO" id="GO:0051603">
    <property type="term" value="P:proteolysis involved in protein catabolic process"/>
    <property type="evidence" value="ECO:0000318"/>
    <property type="project" value="GO_Central"/>
</dbReference>
<keyword evidence="4 6" id="KW-0862">Zinc</keyword>
<feature type="region of interest" description="Disordered" evidence="7">
    <location>
        <begin position="51"/>
        <end position="78"/>
    </location>
</feature>
<dbReference type="Gene3D" id="3.30.2010.10">
    <property type="entry name" value="Metalloproteases ('zincins'), catalytic domain"/>
    <property type="match status" value="1"/>
</dbReference>
<dbReference type="PANTHER" id="PTHR22726:SF1">
    <property type="entry name" value="METALLOENDOPEPTIDASE OMA1, MITOCHONDRIAL"/>
    <property type="match status" value="1"/>
</dbReference>
<proteinExistence type="inferred from homology"/>
<dbReference type="Pfam" id="PF01435">
    <property type="entry name" value="Peptidase_M48"/>
    <property type="match status" value="1"/>
</dbReference>
<reference evidence="10" key="1">
    <citation type="submission" date="2013-07" db="EMBL/GenBank/DDBJ databases">
        <title>The genome of Eucalyptus grandis.</title>
        <authorList>
            <person name="Schmutz J."/>
            <person name="Hayes R."/>
            <person name="Myburg A."/>
            <person name="Tuskan G."/>
            <person name="Grattapaglia D."/>
            <person name="Rokhsar D.S."/>
        </authorList>
    </citation>
    <scope>NUCLEOTIDE SEQUENCE</scope>
    <source>
        <tissue evidence="10">Leaf extractions</tissue>
    </source>
</reference>
<keyword evidence="1 6" id="KW-0645">Protease</keyword>
<evidence type="ECO:0000256" key="6">
    <source>
        <dbReference type="RuleBase" id="RU003983"/>
    </source>
</evidence>
<dbReference type="STRING" id="71139.A0A059DK80"/>
<evidence type="ECO:0000256" key="3">
    <source>
        <dbReference type="ARBA" id="ARBA00022801"/>
    </source>
</evidence>
<dbReference type="OMA" id="INWSRED"/>